<comment type="caution">
    <text evidence="1">The sequence shown here is derived from an EMBL/GenBank/DDBJ whole genome shotgun (WGS) entry which is preliminary data.</text>
</comment>
<dbReference type="AlphaFoldDB" id="A0A7W7VU16"/>
<protein>
    <submittedName>
        <fullName evidence="1">Uncharacterized protein</fullName>
    </submittedName>
</protein>
<organism evidence="1 2">
    <name type="scientific">Kitasatospora kifunensis</name>
    <name type="common">Streptomyces kifunensis</name>
    <dbReference type="NCBI Taxonomy" id="58351"/>
    <lineage>
        <taxon>Bacteria</taxon>
        <taxon>Bacillati</taxon>
        <taxon>Actinomycetota</taxon>
        <taxon>Actinomycetes</taxon>
        <taxon>Kitasatosporales</taxon>
        <taxon>Streptomycetaceae</taxon>
        <taxon>Kitasatospora</taxon>
    </lineage>
</organism>
<accession>A0A7W7VU16</accession>
<proteinExistence type="predicted"/>
<reference evidence="1 2" key="1">
    <citation type="submission" date="2020-08" db="EMBL/GenBank/DDBJ databases">
        <title>Sequencing the genomes of 1000 actinobacteria strains.</title>
        <authorList>
            <person name="Klenk H.-P."/>
        </authorList>
    </citation>
    <scope>NUCLEOTIDE SEQUENCE [LARGE SCALE GENOMIC DNA]</scope>
    <source>
        <strain evidence="1 2">DSM 41654</strain>
    </source>
</reference>
<keyword evidence="2" id="KW-1185">Reference proteome</keyword>
<dbReference type="Proteomes" id="UP000540506">
    <property type="component" value="Unassembled WGS sequence"/>
</dbReference>
<dbReference type="RefSeq" id="WP_184934239.1">
    <property type="nucleotide sequence ID" value="NZ_JACHJV010000001.1"/>
</dbReference>
<gene>
    <name evidence="1" type="ORF">FHR34_000983</name>
</gene>
<dbReference type="EMBL" id="JACHJV010000001">
    <property type="protein sequence ID" value="MBB4921990.1"/>
    <property type="molecule type" value="Genomic_DNA"/>
</dbReference>
<name>A0A7W7VU16_KITKI</name>
<sequence>MDPELETLAASAATTLISLMISDSWTQAKEKVRRFFAPDSRSGSAPSDLDASRAELVAAREAGHDLLVADIEAEWRVRLRRLLSADRTTGEELRDLIDSLARISEATLMGSVHNVVSGGVQHGPIIQSGRISGLTFTTQLPESSEEGTEVRLRDHR</sequence>
<evidence type="ECO:0000313" key="1">
    <source>
        <dbReference type="EMBL" id="MBB4921990.1"/>
    </source>
</evidence>
<evidence type="ECO:0000313" key="2">
    <source>
        <dbReference type="Proteomes" id="UP000540506"/>
    </source>
</evidence>